<evidence type="ECO:0000313" key="3">
    <source>
        <dbReference type="Proteomes" id="UP000309340"/>
    </source>
</evidence>
<feature type="region of interest" description="Disordered" evidence="1">
    <location>
        <begin position="121"/>
        <end position="152"/>
    </location>
</feature>
<feature type="compositionally biased region" description="Low complexity" evidence="1">
    <location>
        <begin position="289"/>
        <end position="305"/>
    </location>
</feature>
<feature type="region of interest" description="Disordered" evidence="1">
    <location>
        <begin position="177"/>
        <end position="441"/>
    </location>
</feature>
<feature type="compositionally biased region" description="Low complexity" evidence="1">
    <location>
        <begin position="324"/>
        <end position="334"/>
    </location>
</feature>
<feature type="compositionally biased region" description="Acidic residues" evidence="1">
    <location>
        <begin position="241"/>
        <end position="254"/>
    </location>
</feature>
<dbReference type="Proteomes" id="UP000309340">
    <property type="component" value="Unassembled WGS sequence"/>
</dbReference>
<comment type="caution">
    <text evidence="2">The sequence shown here is derived from an EMBL/GenBank/DDBJ whole genome shotgun (WGS) entry which is preliminary data.</text>
</comment>
<reference evidence="2 3" key="1">
    <citation type="submission" date="2017-03" db="EMBL/GenBank/DDBJ databases">
        <title>Genomes of endolithic fungi from Antarctica.</title>
        <authorList>
            <person name="Coleine C."/>
            <person name="Masonjones S."/>
            <person name="Stajich J.E."/>
        </authorList>
    </citation>
    <scope>NUCLEOTIDE SEQUENCE [LARGE SCALE GENOMIC DNA]</scope>
    <source>
        <strain evidence="2 3">CCFEE 5184</strain>
    </source>
</reference>
<dbReference type="AlphaFoldDB" id="A0A4U0X716"/>
<name>A0A4U0X716_9PEZI</name>
<feature type="compositionally biased region" description="Low complexity" evidence="1">
    <location>
        <begin position="392"/>
        <end position="402"/>
    </location>
</feature>
<organism evidence="2 3">
    <name type="scientific">Friedmanniomyces simplex</name>
    <dbReference type="NCBI Taxonomy" id="329884"/>
    <lineage>
        <taxon>Eukaryota</taxon>
        <taxon>Fungi</taxon>
        <taxon>Dikarya</taxon>
        <taxon>Ascomycota</taxon>
        <taxon>Pezizomycotina</taxon>
        <taxon>Dothideomycetes</taxon>
        <taxon>Dothideomycetidae</taxon>
        <taxon>Mycosphaerellales</taxon>
        <taxon>Teratosphaeriaceae</taxon>
        <taxon>Friedmanniomyces</taxon>
    </lineage>
</organism>
<dbReference type="OrthoDB" id="5421971at2759"/>
<proteinExistence type="predicted"/>
<protein>
    <submittedName>
        <fullName evidence="2">Uncharacterized protein</fullName>
    </submittedName>
</protein>
<accession>A0A4U0X716</accession>
<sequence length="441" mass="48329">MYRTTDPRFRRRLNEIGQSVENATEQAQSSLYIFGQSYIRPCLGSVASCFTTCVDAGCPTLNLRQRDRIRRQRGQARSRGRAELSFDFYDDWDDLDETDGLLGWGGNDEFDRLLAGSGAGGGYGTVTQQPGRQRSMSYPKGRRKSAAQIEADAPAIPGSKGFFGRVFGGKALKYKPSAASLEEHPHGRRTRRDRTEGDALLEGDESGAGTGAPRQHGRTRSGTVGSAATSDSYSSRGDIFPSDEEDAIPLDDEFAMVLERRNTQSGPETESSSGRTRSERRDKRPSAGSRTSTRRTMSSRSTRSSQGRKSMSRADSLATETPIAEQAPEMQGEAEAAEEVEVPTLNELKLEERQIEHEEEAEVERKRLEAQRLAEERGLRGSQELPSKEGTPESSTPTTIPSQPAEEPSQLPTPLPTDDEEDAAHQLPGQAAPSAEEDEKP</sequence>
<gene>
    <name evidence="2" type="ORF">B0A55_07154</name>
</gene>
<keyword evidence="3" id="KW-1185">Reference proteome</keyword>
<feature type="compositionally biased region" description="Polar residues" evidence="1">
    <location>
        <begin position="125"/>
        <end position="136"/>
    </location>
</feature>
<feature type="compositionally biased region" description="Basic and acidic residues" evidence="1">
    <location>
        <begin position="363"/>
        <end position="379"/>
    </location>
</feature>
<evidence type="ECO:0000256" key="1">
    <source>
        <dbReference type="SAM" id="MobiDB-lite"/>
    </source>
</evidence>
<evidence type="ECO:0000313" key="2">
    <source>
        <dbReference type="EMBL" id="TKA72302.1"/>
    </source>
</evidence>
<feature type="compositionally biased region" description="Basic and acidic residues" evidence="1">
    <location>
        <begin position="276"/>
        <end position="285"/>
    </location>
</feature>
<dbReference type="EMBL" id="NAJQ01000315">
    <property type="protein sequence ID" value="TKA72302.1"/>
    <property type="molecule type" value="Genomic_DNA"/>
</dbReference>
<feature type="compositionally biased region" description="Polar residues" evidence="1">
    <location>
        <begin position="220"/>
        <end position="235"/>
    </location>
</feature>